<dbReference type="InterPro" id="IPR011990">
    <property type="entry name" value="TPR-like_helical_dom_sf"/>
</dbReference>
<organism evidence="2 3">
    <name type="scientific">Mucilaginibacter polytrichastri</name>
    <dbReference type="NCBI Taxonomy" id="1302689"/>
    <lineage>
        <taxon>Bacteria</taxon>
        <taxon>Pseudomonadati</taxon>
        <taxon>Bacteroidota</taxon>
        <taxon>Sphingobacteriia</taxon>
        <taxon>Sphingobacteriales</taxon>
        <taxon>Sphingobacteriaceae</taxon>
        <taxon>Mucilaginibacter</taxon>
    </lineage>
</organism>
<dbReference type="SUPFAM" id="SSF48452">
    <property type="entry name" value="TPR-like"/>
    <property type="match status" value="1"/>
</dbReference>
<dbReference type="Gene3D" id="1.25.40.390">
    <property type="match status" value="1"/>
</dbReference>
<accession>A0A1Q6A553</accession>
<dbReference type="Proteomes" id="UP000186720">
    <property type="component" value="Unassembled WGS sequence"/>
</dbReference>
<feature type="signal peptide" evidence="1">
    <location>
        <begin position="1"/>
        <end position="24"/>
    </location>
</feature>
<evidence type="ECO:0000313" key="2">
    <source>
        <dbReference type="EMBL" id="OKS89141.1"/>
    </source>
</evidence>
<comment type="caution">
    <text evidence="2">The sequence shown here is derived from an EMBL/GenBank/DDBJ whole genome shotgun (WGS) entry which is preliminary data.</text>
</comment>
<dbReference type="OrthoDB" id="9766256at2"/>
<dbReference type="STRING" id="1302689.RG47T_4622"/>
<proteinExistence type="predicted"/>
<dbReference type="AlphaFoldDB" id="A0A1Q6A553"/>
<name>A0A1Q6A553_9SPHI</name>
<dbReference type="Pfam" id="PF12771">
    <property type="entry name" value="SusD-like_2"/>
    <property type="match status" value="1"/>
</dbReference>
<evidence type="ECO:0008006" key="4">
    <source>
        <dbReference type="Google" id="ProtNLM"/>
    </source>
</evidence>
<dbReference type="PROSITE" id="PS51257">
    <property type="entry name" value="PROKAR_LIPOPROTEIN"/>
    <property type="match status" value="1"/>
</dbReference>
<feature type="chain" id="PRO_5010206733" description="SusD/RagB family nutrient-binding outer membrane lipoprotein" evidence="1">
    <location>
        <begin position="25"/>
        <end position="469"/>
    </location>
</feature>
<gene>
    <name evidence="2" type="ORF">RG47T_4622</name>
</gene>
<protein>
    <recommendedName>
        <fullName evidence="4">SusD/RagB family nutrient-binding outer membrane lipoprotein</fullName>
    </recommendedName>
</protein>
<reference evidence="2 3" key="1">
    <citation type="submission" date="2016-11" db="EMBL/GenBank/DDBJ databases">
        <title>Whole Genome Sequencing of Mucilaginibacter polytrichastri RG4-7(T) isolated from the moss sample.</title>
        <authorList>
            <person name="Li Y."/>
        </authorList>
    </citation>
    <scope>NUCLEOTIDE SEQUENCE [LARGE SCALE GENOMIC DNA]</scope>
    <source>
        <strain evidence="2 3">RG4-7</strain>
    </source>
</reference>
<keyword evidence="3" id="KW-1185">Reference proteome</keyword>
<sequence length="469" mass="50621">MKIYKYSALVIAATALLASSSCKKALDINTSPNRPADVPIATLYTGAAVNVGFTAGSDLSRYSSIIMQQFAGASSGGLTQTQQYGQYLIQPTDLNNLWSSFYSNTLVNLDLVVQKAGTTSPHYSGVAKLLEAYTYSIMVDTWGDIPYSEALKLTDNLQPHYDSGQAIYASLLTQIDAGIAEVSATTSTSSPDASSPIYPNDFSAWVRFGNTLKLRLLLHEAKKIPAAATALTALLNSNAKFLASNADNFNGNFTSTANAQNPIYQFDQQRAGYIVAHQTILGLMQNDPRLPFYFNTNSKGVYAGATSPSESGGDYSTLGTYLEGQEGEAPIRMLTFAEYNFIRAEAASQYGAPGDAQTFYRAGITASLTDAGVAAADISTYLDTHGTLAGTAAAKLQQIITQKYIANFGNVSEQWTDWRRTGYPVLIPASDAVTPNIPRSFYYPETEISLNPNAKQKANMDVRVFWDAQ</sequence>
<evidence type="ECO:0000256" key="1">
    <source>
        <dbReference type="SAM" id="SignalP"/>
    </source>
</evidence>
<dbReference type="RefSeq" id="WP_074491938.1">
    <property type="nucleotide sequence ID" value="NZ_FPAM01000007.1"/>
</dbReference>
<dbReference type="InterPro" id="IPR041662">
    <property type="entry name" value="SusD-like_2"/>
</dbReference>
<dbReference type="EMBL" id="MPPL01000001">
    <property type="protein sequence ID" value="OKS89141.1"/>
    <property type="molecule type" value="Genomic_DNA"/>
</dbReference>
<evidence type="ECO:0000313" key="3">
    <source>
        <dbReference type="Proteomes" id="UP000186720"/>
    </source>
</evidence>
<keyword evidence="1" id="KW-0732">Signal</keyword>